<dbReference type="CDD" id="cd00118">
    <property type="entry name" value="LysM"/>
    <property type="match status" value="1"/>
</dbReference>
<feature type="signal peptide" evidence="1">
    <location>
        <begin position="1"/>
        <end position="19"/>
    </location>
</feature>
<dbReference type="InterPro" id="IPR050570">
    <property type="entry name" value="Cell_wall_metabolism_enzyme"/>
</dbReference>
<dbReference type="CDD" id="cd12797">
    <property type="entry name" value="M23_peptidase"/>
    <property type="match status" value="1"/>
</dbReference>
<dbReference type="InterPro" id="IPR011055">
    <property type="entry name" value="Dup_hybrid_motif"/>
</dbReference>
<dbReference type="Proteomes" id="UP000236454">
    <property type="component" value="Unassembled WGS sequence"/>
</dbReference>
<dbReference type="RefSeq" id="WP_090246359.1">
    <property type="nucleotide sequence ID" value="NZ_FPAS01000001.1"/>
</dbReference>
<dbReference type="OrthoDB" id="9805070at2"/>
<dbReference type="SUPFAM" id="SSF54106">
    <property type="entry name" value="LysM domain"/>
    <property type="match status" value="1"/>
</dbReference>
<dbReference type="AlphaFoldDB" id="A0A1I6Y6U4"/>
<dbReference type="SMART" id="SM00257">
    <property type="entry name" value="LysM"/>
    <property type="match status" value="1"/>
</dbReference>
<feature type="domain" description="LysM" evidence="2">
    <location>
        <begin position="265"/>
        <end position="309"/>
    </location>
</feature>
<dbReference type="EMBL" id="FPAS01000001">
    <property type="protein sequence ID" value="SFT46152.1"/>
    <property type="molecule type" value="Genomic_DNA"/>
</dbReference>
<accession>A0A1I6Y6U4</accession>
<dbReference type="GO" id="GO:0004222">
    <property type="term" value="F:metalloendopeptidase activity"/>
    <property type="evidence" value="ECO:0007669"/>
    <property type="project" value="TreeGrafter"/>
</dbReference>
<protein>
    <submittedName>
        <fullName evidence="3">LysM domain-containing protein</fullName>
    </submittedName>
</protein>
<keyword evidence="4" id="KW-1185">Reference proteome</keyword>
<dbReference type="Pfam" id="PF01476">
    <property type="entry name" value="LysM"/>
    <property type="match status" value="1"/>
</dbReference>
<reference evidence="3 4" key="1">
    <citation type="submission" date="2016-10" db="EMBL/GenBank/DDBJ databases">
        <authorList>
            <person name="de Groot N.N."/>
        </authorList>
    </citation>
    <scope>NUCLEOTIDE SEQUENCE [LARGE SCALE GENOMIC DNA]</scope>
    <source>
        <strain evidence="3 4">CGMCC 1.7005</strain>
    </source>
</reference>
<evidence type="ECO:0000313" key="4">
    <source>
        <dbReference type="Proteomes" id="UP000236454"/>
    </source>
</evidence>
<dbReference type="Gene3D" id="2.70.70.10">
    <property type="entry name" value="Glucose Permease (Domain IIA)"/>
    <property type="match status" value="1"/>
</dbReference>
<dbReference type="SUPFAM" id="SSF51261">
    <property type="entry name" value="Duplicated hybrid motif"/>
    <property type="match status" value="1"/>
</dbReference>
<dbReference type="STRING" id="477690.SAMN05216474_0691"/>
<organism evidence="3 4">
    <name type="scientific">Lishizhenia tianjinensis</name>
    <dbReference type="NCBI Taxonomy" id="477690"/>
    <lineage>
        <taxon>Bacteria</taxon>
        <taxon>Pseudomonadati</taxon>
        <taxon>Bacteroidota</taxon>
        <taxon>Flavobacteriia</taxon>
        <taxon>Flavobacteriales</taxon>
        <taxon>Crocinitomicaceae</taxon>
        <taxon>Lishizhenia</taxon>
    </lineage>
</organism>
<name>A0A1I6Y6U4_9FLAO</name>
<feature type="chain" id="PRO_5014899638" evidence="1">
    <location>
        <begin position="20"/>
        <end position="310"/>
    </location>
</feature>
<evidence type="ECO:0000256" key="1">
    <source>
        <dbReference type="SAM" id="SignalP"/>
    </source>
</evidence>
<sequence>MKTKLFLLLACIAPAALWAQNIMDTIKSENGDVVIYDDRTWEYLEDLNFDGVLNDEIYSMFCEDSLYNFVQTWDNEVCYTSNKKNDPSKIKDTVWTCVLDSSYNTFVMPFDGKITSRYGYRRGRYHNGIDIDLVTGDTVYAAFDGKVRYAKYNPEGFGNLVIIRHYNGLETFYAHLSKHLVAPNTWVKAGDPIGLGGNTGHSYGSHLHFEVRFFDAPMNPEEIIDFKNKVVRDQNLFIYGSLFRPGAEPSFLADSDLNINGEAKKYHKIRSGDTLGHLASKYHTSVSALCRLNGIRPTTTLKIGRTLRVK</sequence>
<dbReference type="Pfam" id="PF01551">
    <property type="entry name" value="Peptidase_M23"/>
    <property type="match status" value="1"/>
</dbReference>
<evidence type="ECO:0000259" key="2">
    <source>
        <dbReference type="PROSITE" id="PS51782"/>
    </source>
</evidence>
<dbReference type="InterPro" id="IPR036779">
    <property type="entry name" value="LysM_dom_sf"/>
</dbReference>
<dbReference type="PROSITE" id="PS51782">
    <property type="entry name" value="LYSM"/>
    <property type="match status" value="1"/>
</dbReference>
<proteinExistence type="predicted"/>
<evidence type="ECO:0000313" key="3">
    <source>
        <dbReference type="EMBL" id="SFT46152.1"/>
    </source>
</evidence>
<dbReference type="PANTHER" id="PTHR21666">
    <property type="entry name" value="PEPTIDASE-RELATED"/>
    <property type="match status" value="1"/>
</dbReference>
<dbReference type="PANTHER" id="PTHR21666:SF270">
    <property type="entry name" value="MUREIN HYDROLASE ACTIVATOR ENVC"/>
    <property type="match status" value="1"/>
</dbReference>
<dbReference type="InterPro" id="IPR018392">
    <property type="entry name" value="LysM"/>
</dbReference>
<dbReference type="Gene3D" id="3.10.350.10">
    <property type="entry name" value="LysM domain"/>
    <property type="match status" value="1"/>
</dbReference>
<keyword evidence="1" id="KW-0732">Signal</keyword>
<dbReference type="InterPro" id="IPR016047">
    <property type="entry name" value="M23ase_b-sheet_dom"/>
</dbReference>
<gene>
    <name evidence="3" type="ORF">SAMN05216474_0691</name>
</gene>